<accession>A0A409VGJ9</accession>
<protein>
    <submittedName>
        <fullName evidence="1">Uncharacterized protein</fullName>
    </submittedName>
</protein>
<organism evidence="1 2">
    <name type="scientific">Gymnopilus dilepis</name>
    <dbReference type="NCBI Taxonomy" id="231916"/>
    <lineage>
        <taxon>Eukaryota</taxon>
        <taxon>Fungi</taxon>
        <taxon>Dikarya</taxon>
        <taxon>Basidiomycota</taxon>
        <taxon>Agaricomycotina</taxon>
        <taxon>Agaricomycetes</taxon>
        <taxon>Agaricomycetidae</taxon>
        <taxon>Agaricales</taxon>
        <taxon>Agaricineae</taxon>
        <taxon>Hymenogastraceae</taxon>
        <taxon>Gymnopilus</taxon>
    </lineage>
</organism>
<dbReference type="OrthoDB" id="3793816at2759"/>
<keyword evidence="2" id="KW-1185">Reference proteome</keyword>
<proteinExistence type="predicted"/>
<dbReference type="EMBL" id="NHYE01005655">
    <property type="protein sequence ID" value="PPQ65360.1"/>
    <property type="molecule type" value="Genomic_DNA"/>
</dbReference>
<name>A0A409VGJ9_9AGAR</name>
<dbReference type="InParanoid" id="A0A409VGJ9"/>
<evidence type="ECO:0000313" key="1">
    <source>
        <dbReference type="EMBL" id="PPQ65360.1"/>
    </source>
</evidence>
<gene>
    <name evidence="1" type="ORF">CVT26_000075</name>
</gene>
<dbReference type="AlphaFoldDB" id="A0A409VGJ9"/>
<sequence length="181" mass="20547">MLSFTSPDLLEERLEFAIARKPMNQYLLIFGRAYGMAASREVDILNYSTPRSEKIELSEDGHPLIWLDTDLDRRNKNYLTPVGGMLAGLKSVEPPVIRPTGRTRKMHAATGGEREAAEVELLLSEEDLGRICYYCRAIETTSDARYEKCAGEGHESVYWCYSCKTSSPMKRLSLSFLNYFS</sequence>
<evidence type="ECO:0000313" key="2">
    <source>
        <dbReference type="Proteomes" id="UP000284706"/>
    </source>
</evidence>
<reference evidence="1 2" key="1">
    <citation type="journal article" date="2018" name="Evol. Lett.">
        <title>Horizontal gene cluster transfer increased hallucinogenic mushroom diversity.</title>
        <authorList>
            <person name="Reynolds H.T."/>
            <person name="Vijayakumar V."/>
            <person name="Gluck-Thaler E."/>
            <person name="Korotkin H.B."/>
            <person name="Matheny P.B."/>
            <person name="Slot J.C."/>
        </authorList>
    </citation>
    <scope>NUCLEOTIDE SEQUENCE [LARGE SCALE GENOMIC DNA]</scope>
    <source>
        <strain evidence="1 2">SRW20</strain>
    </source>
</reference>
<dbReference type="Proteomes" id="UP000284706">
    <property type="component" value="Unassembled WGS sequence"/>
</dbReference>
<comment type="caution">
    <text evidence="1">The sequence shown here is derived from an EMBL/GenBank/DDBJ whole genome shotgun (WGS) entry which is preliminary data.</text>
</comment>